<keyword evidence="2" id="KW-1185">Reference proteome</keyword>
<name>A0A4R6SA59_LABRH</name>
<dbReference type="AlphaFoldDB" id="A0A4R6SA59"/>
<comment type="caution">
    <text evidence="1">The sequence shown here is derived from an EMBL/GenBank/DDBJ whole genome shotgun (WGS) entry which is preliminary data.</text>
</comment>
<reference evidence="1 2" key="1">
    <citation type="submission" date="2019-03" db="EMBL/GenBank/DDBJ databases">
        <title>Genomic Encyclopedia of Type Strains, Phase IV (KMG-IV): sequencing the most valuable type-strain genomes for metagenomic binning, comparative biology and taxonomic classification.</title>
        <authorList>
            <person name="Goeker M."/>
        </authorList>
    </citation>
    <scope>NUCLEOTIDE SEQUENCE [LARGE SCALE GENOMIC DNA]</scope>
    <source>
        <strain evidence="1 2">DSM 45361</strain>
    </source>
</reference>
<evidence type="ECO:0000313" key="1">
    <source>
        <dbReference type="EMBL" id="TDP96711.1"/>
    </source>
</evidence>
<evidence type="ECO:0000313" key="2">
    <source>
        <dbReference type="Proteomes" id="UP000295444"/>
    </source>
</evidence>
<gene>
    <name evidence="1" type="ORF">EV186_104699</name>
</gene>
<proteinExistence type="predicted"/>
<accession>A0A4R6SA59</accession>
<dbReference type="Proteomes" id="UP000295444">
    <property type="component" value="Unassembled WGS sequence"/>
</dbReference>
<organism evidence="1 2">
    <name type="scientific">Labedaea rhizosphaerae</name>
    <dbReference type="NCBI Taxonomy" id="598644"/>
    <lineage>
        <taxon>Bacteria</taxon>
        <taxon>Bacillati</taxon>
        <taxon>Actinomycetota</taxon>
        <taxon>Actinomycetes</taxon>
        <taxon>Pseudonocardiales</taxon>
        <taxon>Pseudonocardiaceae</taxon>
        <taxon>Labedaea</taxon>
    </lineage>
</organism>
<sequence length="185" mass="19882">MTAGTDDQVRRSDLVHSADYPMVVTGKYAVGDSAFTAHIADEDGLAAFLTGITRSPVATSAVRMFLTPQGYRPVKPLPIELPPSALYFDVDQGHQVAAAGLLVATVDGKSRQWRTSGDAWIDGVALAQDPHNPDFTSFPPESFITVDQLRDAVFAWAFGDVMPAPAAIWRPASAWDVRWPVGSGL</sequence>
<protein>
    <submittedName>
        <fullName evidence="1">Uncharacterized protein</fullName>
    </submittedName>
</protein>
<dbReference type="EMBL" id="SNXZ01000004">
    <property type="protein sequence ID" value="TDP96711.1"/>
    <property type="molecule type" value="Genomic_DNA"/>
</dbReference>